<dbReference type="PROSITE" id="PS50102">
    <property type="entry name" value="RRM"/>
    <property type="match status" value="1"/>
</dbReference>
<dbReference type="InterPro" id="IPR000504">
    <property type="entry name" value="RRM_dom"/>
</dbReference>
<dbReference type="Proteomes" id="UP001232148">
    <property type="component" value="Unassembled WGS sequence"/>
</dbReference>
<comment type="subcellular location">
    <subcellularLocation>
        <location evidence="1">Nucleus</location>
    </subcellularLocation>
</comment>
<dbReference type="GO" id="GO:0008380">
    <property type="term" value="P:RNA splicing"/>
    <property type="evidence" value="ECO:0007669"/>
    <property type="project" value="UniProtKB-KW"/>
</dbReference>
<evidence type="ECO:0000256" key="7">
    <source>
        <dbReference type="SAM" id="MobiDB-lite"/>
    </source>
</evidence>
<keyword evidence="5" id="KW-0539">Nucleus</keyword>
<feature type="compositionally biased region" description="Low complexity" evidence="7">
    <location>
        <begin position="201"/>
        <end position="215"/>
    </location>
</feature>
<evidence type="ECO:0000256" key="3">
    <source>
        <dbReference type="ARBA" id="ARBA00022884"/>
    </source>
</evidence>
<dbReference type="InterPro" id="IPR035979">
    <property type="entry name" value="RBD_domain_sf"/>
</dbReference>
<keyword evidence="4" id="KW-0508">mRNA splicing</keyword>
<dbReference type="GO" id="GO:0006397">
    <property type="term" value="P:mRNA processing"/>
    <property type="evidence" value="ECO:0007669"/>
    <property type="project" value="UniProtKB-KW"/>
</dbReference>
<accession>A0AAD9H1M0</accession>
<evidence type="ECO:0000313" key="10">
    <source>
        <dbReference type="Proteomes" id="UP001232148"/>
    </source>
</evidence>
<dbReference type="GO" id="GO:0003723">
    <property type="term" value="F:RNA binding"/>
    <property type="evidence" value="ECO:0007669"/>
    <property type="project" value="UniProtKB-UniRule"/>
</dbReference>
<feature type="region of interest" description="Disordered" evidence="7">
    <location>
        <begin position="79"/>
        <end position="104"/>
    </location>
</feature>
<dbReference type="InterPro" id="IPR051106">
    <property type="entry name" value="RNA-bind/splicing_reg"/>
</dbReference>
<name>A0AAD9H1M0_9PEZI</name>
<feature type="compositionally biased region" description="Basic and acidic residues" evidence="7">
    <location>
        <begin position="86"/>
        <end position="97"/>
    </location>
</feature>
<proteinExistence type="predicted"/>
<dbReference type="Gene3D" id="3.30.70.330">
    <property type="match status" value="2"/>
</dbReference>
<dbReference type="GO" id="GO:0005634">
    <property type="term" value="C:nucleus"/>
    <property type="evidence" value="ECO:0007669"/>
    <property type="project" value="UniProtKB-SubCell"/>
</dbReference>
<dbReference type="Pfam" id="PF00076">
    <property type="entry name" value="RRM_1"/>
    <property type="match status" value="1"/>
</dbReference>
<dbReference type="InterPro" id="IPR012677">
    <property type="entry name" value="Nucleotide-bd_a/b_plait_sf"/>
</dbReference>
<feature type="region of interest" description="Disordered" evidence="7">
    <location>
        <begin position="186"/>
        <end position="249"/>
    </location>
</feature>
<evidence type="ECO:0000256" key="1">
    <source>
        <dbReference type="ARBA" id="ARBA00004123"/>
    </source>
</evidence>
<dbReference type="SUPFAM" id="SSF54928">
    <property type="entry name" value="RNA-binding domain, RBD"/>
    <property type="match status" value="2"/>
</dbReference>
<dbReference type="PANTHER" id="PTHR48028:SF4">
    <property type="entry name" value="SC35-LIKE SPLICING FACTOR"/>
    <property type="match status" value="1"/>
</dbReference>
<dbReference type="SMART" id="SM00360">
    <property type="entry name" value="RRM"/>
    <property type="match status" value="1"/>
</dbReference>
<protein>
    <submittedName>
        <fullName evidence="9">RNA-binding domain-containing protein</fullName>
    </submittedName>
</protein>
<evidence type="ECO:0000259" key="8">
    <source>
        <dbReference type="PROSITE" id="PS50102"/>
    </source>
</evidence>
<evidence type="ECO:0000256" key="5">
    <source>
        <dbReference type="ARBA" id="ARBA00023242"/>
    </source>
</evidence>
<dbReference type="EMBL" id="MU843292">
    <property type="protein sequence ID" value="KAK2020393.1"/>
    <property type="molecule type" value="Genomic_DNA"/>
</dbReference>
<evidence type="ECO:0000313" key="9">
    <source>
        <dbReference type="EMBL" id="KAK2020393.1"/>
    </source>
</evidence>
<feature type="compositionally biased region" description="Basic and acidic residues" evidence="7">
    <location>
        <begin position="218"/>
        <end position="242"/>
    </location>
</feature>
<gene>
    <name evidence="9" type="ORF">LX32DRAFT_337216</name>
</gene>
<evidence type="ECO:0000256" key="4">
    <source>
        <dbReference type="ARBA" id="ARBA00023187"/>
    </source>
</evidence>
<reference evidence="9" key="1">
    <citation type="submission" date="2021-06" db="EMBL/GenBank/DDBJ databases">
        <title>Comparative genomics, transcriptomics and evolutionary studies reveal genomic signatures of adaptation to plant cell wall in hemibiotrophic fungi.</title>
        <authorList>
            <consortium name="DOE Joint Genome Institute"/>
            <person name="Baroncelli R."/>
            <person name="Diaz J.F."/>
            <person name="Benocci T."/>
            <person name="Peng M."/>
            <person name="Battaglia E."/>
            <person name="Haridas S."/>
            <person name="Andreopoulos W."/>
            <person name="Labutti K."/>
            <person name="Pangilinan J."/>
            <person name="Floch G.L."/>
            <person name="Makela M.R."/>
            <person name="Henrissat B."/>
            <person name="Grigoriev I.V."/>
            <person name="Crouch J.A."/>
            <person name="De Vries R.P."/>
            <person name="Sukno S.A."/>
            <person name="Thon M.R."/>
        </authorList>
    </citation>
    <scope>NUCLEOTIDE SEQUENCE</scope>
    <source>
        <strain evidence="9">MAFF235873</strain>
    </source>
</reference>
<organism evidence="9 10">
    <name type="scientific">Colletotrichum zoysiae</name>
    <dbReference type="NCBI Taxonomy" id="1216348"/>
    <lineage>
        <taxon>Eukaryota</taxon>
        <taxon>Fungi</taxon>
        <taxon>Dikarya</taxon>
        <taxon>Ascomycota</taxon>
        <taxon>Pezizomycotina</taxon>
        <taxon>Sordariomycetes</taxon>
        <taxon>Hypocreomycetidae</taxon>
        <taxon>Glomerellales</taxon>
        <taxon>Glomerellaceae</taxon>
        <taxon>Colletotrichum</taxon>
        <taxon>Colletotrichum graminicola species complex</taxon>
    </lineage>
</organism>
<evidence type="ECO:0000256" key="6">
    <source>
        <dbReference type="PROSITE-ProRule" id="PRU00176"/>
    </source>
</evidence>
<keyword evidence="10" id="KW-1185">Reference proteome</keyword>
<dbReference type="AlphaFoldDB" id="A0AAD9H1M0"/>
<keyword evidence="2" id="KW-0507">mRNA processing</keyword>
<dbReference type="PANTHER" id="PTHR48028">
    <property type="entry name" value="GLYCINE-RICH RNA-BINDING PROTEIN RZ1A"/>
    <property type="match status" value="1"/>
</dbReference>
<sequence length="249" mass="28297">MARLLAFRCRPRRRKFIPVTTDVPCQLLLFNLPLRKERERECVFCFVYYKDPQSVITAAENVDGTFWHGRRIVAKPQDSNAKFSGRRRDEGVREKPARVNQPYDGPPTSTLYIGNISFEASDADLNSLFASLDGIKDVRVAVDRATGWPRGFAHADFVTEEAATAAMEVIQGTQLHNRALRASYAPVSQKEVERKERMSRKSSQGGQNQSRNNSQEEVEQRVEAEHVQAEEAQKEQKPEAGKQDMNWNA</sequence>
<feature type="domain" description="RRM" evidence="8">
    <location>
        <begin position="109"/>
        <end position="187"/>
    </location>
</feature>
<comment type="caution">
    <text evidence="9">The sequence shown here is derived from an EMBL/GenBank/DDBJ whole genome shotgun (WGS) entry which is preliminary data.</text>
</comment>
<keyword evidence="3 6" id="KW-0694">RNA-binding</keyword>
<evidence type="ECO:0000256" key="2">
    <source>
        <dbReference type="ARBA" id="ARBA00022664"/>
    </source>
</evidence>